<comment type="caution">
    <text evidence="1">The sequence shown here is derived from an EMBL/GenBank/DDBJ whole genome shotgun (WGS) entry which is preliminary data.</text>
</comment>
<sequence length="99" mass="11911">MYEVTENQKFELQFYPEVQRELIIISNHLKQMMGDHKAEIVISFLKGIRAEWFKENDDVIKLITSRFLRTEHIEELFKGCKTNRIFINDFERCILTSLV</sequence>
<dbReference type="AlphaFoldDB" id="A0A364Y7E0"/>
<organism evidence="1 2">
    <name type="scientific">Pseudochryseolinea flava</name>
    <dbReference type="NCBI Taxonomy" id="2059302"/>
    <lineage>
        <taxon>Bacteria</taxon>
        <taxon>Pseudomonadati</taxon>
        <taxon>Bacteroidota</taxon>
        <taxon>Cytophagia</taxon>
        <taxon>Cytophagales</taxon>
        <taxon>Fulvivirgaceae</taxon>
        <taxon>Pseudochryseolinea</taxon>
    </lineage>
</organism>
<dbReference type="EMBL" id="QMFY01000002">
    <property type="protein sequence ID" value="RAW02054.1"/>
    <property type="molecule type" value="Genomic_DNA"/>
</dbReference>
<name>A0A364Y7E0_9BACT</name>
<evidence type="ECO:0000313" key="2">
    <source>
        <dbReference type="Proteomes" id="UP000251889"/>
    </source>
</evidence>
<proteinExistence type="predicted"/>
<dbReference type="Proteomes" id="UP000251889">
    <property type="component" value="Unassembled WGS sequence"/>
</dbReference>
<gene>
    <name evidence="1" type="ORF">DQQ10_05740</name>
</gene>
<accession>A0A364Y7E0</accession>
<evidence type="ECO:0000313" key="1">
    <source>
        <dbReference type="EMBL" id="RAW02054.1"/>
    </source>
</evidence>
<protein>
    <submittedName>
        <fullName evidence="1">Uncharacterized protein</fullName>
    </submittedName>
</protein>
<reference evidence="1 2" key="1">
    <citation type="submission" date="2018-06" db="EMBL/GenBank/DDBJ databases">
        <title>Chryseolinea flavus sp. nov., a member of the phylum Bacteroidetes isolated from soil.</title>
        <authorList>
            <person name="Li Y."/>
            <person name="Wang J."/>
        </authorList>
    </citation>
    <scope>NUCLEOTIDE SEQUENCE [LARGE SCALE GENOMIC DNA]</scope>
    <source>
        <strain evidence="1 2">SDU1-6</strain>
    </source>
</reference>
<dbReference type="RefSeq" id="WP_112745878.1">
    <property type="nucleotide sequence ID" value="NZ_QMFY01000002.1"/>
</dbReference>
<keyword evidence="2" id="KW-1185">Reference proteome</keyword>